<keyword evidence="2" id="KW-1185">Reference proteome</keyword>
<organism evidence="1 2">
    <name type="scientific">Aegilops tauschii subsp. strangulata</name>
    <name type="common">Goatgrass</name>
    <dbReference type="NCBI Taxonomy" id="200361"/>
    <lineage>
        <taxon>Eukaryota</taxon>
        <taxon>Viridiplantae</taxon>
        <taxon>Streptophyta</taxon>
        <taxon>Embryophyta</taxon>
        <taxon>Tracheophyta</taxon>
        <taxon>Spermatophyta</taxon>
        <taxon>Magnoliopsida</taxon>
        <taxon>Liliopsida</taxon>
        <taxon>Poales</taxon>
        <taxon>Poaceae</taxon>
        <taxon>BOP clade</taxon>
        <taxon>Pooideae</taxon>
        <taxon>Triticodae</taxon>
        <taxon>Triticeae</taxon>
        <taxon>Triticinae</taxon>
        <taxon>Aegilops</taxon>
    </lineage>
</organism>
<dbReference type="AlphaFoldDB" id="A0A453JDU2"/>
<evidence type="ECO:0000313" key="1">
    <source>
        <dbReference type="EnsemblPlants" id="AET5Gv20000500.19"/>
    </source>
</evidence>
<dbReference type="Gene3D" id="1.10.510.10">
    <property type="entry name" value="Transferase(Phosphotransferase) domain 1"/>
    <property type="match status" value="1"/>
</dbReference>
<reference evidence="1" key="3">
    <citation type="journal article" date="2017" name="Nature">
        <title>Genome sequence of the progenitor of the wheat D genome Aegilops tauschii.</title>
        <authorList>
            <person name="Luo M.C."/>
            <person name="Gu Y.Q."/>
            <person name="Puiu D."/>
            <person name="Wang H."/>
            <person name="Twardziok S.O."/>
            <person name="Deal K.R."/>
            <person name="Huo N."/>
            <person name="Zhu T."/>
            <person name="Wang L."/>
            <person name="Wang Y."/>
            <person name="McGuire P.E."/>
            <person name="Liu S."/>
            <person name="Long H."/>
            <person name="Ramasamy R.K."/>
            <person name="Rodriguez J.C."/>
            <person name="Van S.L."/>
            <person name="Yuan L."/>
            <person name="Wang Z."/>
            <person name="Xia Z."/>
            <person name="Xiao L."/>
            <person name="Anderson O.D."/>
            <person name="Ouyang S."/>
            <person name="Liang Y."/>
            <person name="Zimin A.V."/>
            <person name="Pertea G."/>
            <person name="Qi P."/>
            <person name="Bennetzen J.L."/>
            <person name="Dai X."/>
            <person name="Dawson M.W."/>
            <person name="Muller H.G."/>
            <person name="Kugler K."/>
            <person name="Rivarola-Duarte L."/>
            <person name="Spannagl M."/>
            <person name="Mayer K.F.X."/>
            <person name="Lu F.H."/>
            <person name="Bevan M.W."/>
            <person name="Leroy P."/>
            <person name="Li P."/>
            <person name="You F.M."/>
            <person name="Sun Q."/>
            <person name="Liu Z."/>
            <person name="Lyons E."/>
            <person name="Wicker T."/>
            <person name="Salzberg S.L."/>
            <person name="Devos K.M."/>
            <person name="Dvorak J."/>
        </authorList>
    </citation>
    <scope>NUCLEOTIDE SEQUENCE [LARGE SCALE GENOMIC DNA]</scope>
    <source>
        <strain evidence="1">cv. AL8/78</strain>
    </source>
</reference>
<name>A0A453JDU2_AEGTS</name>
<accession>A0A453JDU2</accession>
<reference evidence="2" key="2">
    <citation type="journal article" date="2017" name="Nat. Plants">
        <title>The Aegilops tauschii genome reveals multiple impacts of transposons.</title>
        <authorList>
            <person name="Zhao G."/>
            <person name="Zou C."/>
            <person name="Li K."/>
            <person name="Wang K."/>
            <person name="Li T."/>
            <person name="Gao L."/>
            <person name="Zhang X."/>
            <person name="Wang H."/>
            <person name="Yang Z."/>
            <person name="Liu X."/>
            <person name="Jiang W."/>
            <person name="Mao L."/>
            <person name="Kong X."/>
            <person name="Jiao Y."/>
            <person name="Jia J."/>
        </authorList>
    </citation>
    <scope>NUCLEOTIDE SEQUENCE [LARGE SCALE GENOMIC DNA]</scope>
    <source>
        <strain evidence="2">cv. AL8/78</strain>
    </source>
</reference>
<evidence type="ECO:0000313" key="2">
    <source>
        <dbReference type="Proteomes" id="UP000015105"/>
    </source>
</evidence>
<dbReference type="Gramene" id="AET5Gv20000500.19">
    <property type="protein sequence ID" value="AET5Gv20000500.19"/>
    <property type="gene ID" value="AET5Gv20000500"/>
</dbReference>
<evidence type="ECO:0008006" key="3">
    <source>
        <dbReference type="Google" id="ProtNLM"/>
    </source>
</evidence>
<dbReference type="EnsemblPlants" id="AET5Gv20000500.19">
    <property type="protein sequence ID" value="AET5Gv20000500.19"/>
    <property type="gene ID" value="AET5Gv20000500"/>
</dbReference>
<dbReference type="InterPro" id="IPR011009">
    <property type="entry name" value="Kinase-like_dom_sf"/>
</dbReference>
<reference evidence="1" key="4">
    <citation type="submission" date="2019-03" db="UniProtKB">
        <authorList>
            <consortium name="EnsemblPlants"/>
        </authorList>
    </citation>
    <scope>IDENTIFICATION</scope>
</reference>
<reference evidence="1" key="5">
    <citation type="journal article" date="2021" name="G3 (Bethesda)">
        <title>Aegilops tauschii genome assembly Aet v5.0 features greater sequence contiguity and improved annotation.</title>
        <authorList>
            <person name="Wang L."/>
            <person name="Zhu T."/>
            <person name="Rodriguez J.C."/>
            <person name="Deal K.R."/>
            <person name="Dubcovsky J."/>
            <person name="McGuire P.E."/>
            <person name="Lux T."/>
            <person name="Spannagl M."/>
            <person name="Mayer K.F.X."/>
            <person name="Baldrich P."/>
            <person name="Meyers B.C."/>
            <person name="Huo N."/>
            <person name="Gu Y.Q."/>
            <person name="Zhou H."/>
            <person name="Devos K.M."/>
            <person name="Bennetzen J.L."/>
            <person name="Unver T."/>
            <person name="Budak H."/>
            <person name="Gulick P.J."/>
            <person name="Galiba G."/>
            <person name="Kalapos B."/>
            <person name="Nelson D.R."/>
            <person name="Li P."/>
            <person name="You F.M."/>
            <person name="Luo M.C."/>
            <person name="Dvorak J."/>
        </authorList>
    </citation>
    <scope>NUCLEOTIDE SEQUENCE [LARGE SCALE GENOMIC DNA]</scope>
    <source>
        <strain evidence="1">cv. AL8/78</strain>
    </source>
</reference>
<dbReference type="Proteomes" id="UP000015105">
    <property type="component" value="Chromosome 5D"/>
</dbReference>
<proteinExistence type="predicted"/>
<reference evidence="2" key="1">
    <citation type="journal article" date="2014" name="Science">
        <title>Ancient hybridizations among the ancestral genomes of bread wheat.</title>
        <authorList>
            <consortium name="International Wheat Genome Sequencing Consortium,"/>
            <person name="Marcussen T."/>
            <person name="Sandve S.R."/>
            <person name="Heier L."/>
            <person name="Spannagl M."/>
            <person name="Pfeifer M."/>
            <person name="Jakobsen K.S."/>
            <person name="Wulff B.B."/>
            <person name="Steuernagel B."/>
            <person name="Mayer K.F."/>
            <person name="Olsen O.A."/>
        </authorList>
    </citation>
    <scope>NUCLEOTIDE SEQUENCE [LARGE SCALE GENOMIC DNA]</scope>
    <source>
        <strain evidence="2">cv. AL8/78</strain>
    </source>
</reference>
<protein>
    <recommendedName>
        <fullName evidence="3">Protein kinase domain-containing protein</fullName>
    </recommendedName>
</protein>
<sequence length="83" mass="9528">MQHFDQDLNFNAIEEDPVTKKPMRKLILNIKPKDFGSLVSNFPGEDPKMLSNFKDLLEKIFVLDPDKRITVSQALSHPFITGK</sequence>
<dbReference type="SUPFAM" id="SSF56112">
    <property type="entry name" value="Protein kinase-like (PK-like)"/>
    <property type="match status" value="1"/>
</dbReference>